<comment type="caution">
    <text evidence="3">The sequence shown here is derived from an EMBL/GenBank/DDBJ whole genome shotgun (WGS) entry which is preliminary data.</text>
</comment>
<evidence type="ECO:0000313" key="4">
    <source>
        <dbReference type="Proteomes" id="UP000028302"/>
    </source>
</evidence>
<dbReference type="PATRIC" id="fig|1304275.5.peg.2815"/>
<dbReference type="NCBIfam" id="TIGR03751">
    <property type="entry name" value="conj_TIGR03751"/>
    <property type="match status" value="1"/>
</dbReference>
<sequence>MRMTRVRTASIRALALGVAMAALQATSGCATSQEEMLPTNGTTMADIWAGQTHGNADSDEDDDSDRDHTTDLDRARAALRRPLAGGDVGAAHAAYTRTAANEIHSQFQRLPNPDLTLYIFPHQSGGAGEQVPVPGYSTVFPLYNRPHYGEPGERVEYQATGDHQSASR</sequence>
<protein>
    <submittedName>
        <fullName evidence="3">Putative secreted protein</fullName>
    </submittedName>
</protein>
<feature type="chain" id="PRO_5001776508" evidence="2">
    <location>
        <begin position="22"/>
        <end position="168"/>
    </location>
</feature>
<evidence type="ECO:0000313" key="3">
    <source>
        <dbReference type="EMBL" id="KEZ76687.1"/>
    </source>
</evidence>
<dbReference type="PROSITE" id="PS51257">
    <property type="entry name" value="PROKAR_LIPOPROTEIN"/>
    <property type="match status" value="1"/>
</dbReference>
<accession>A0A084IJ03</accession>
<dbReference type="STRING" id="1304275.C41B8_13770"/>
<organism evidence="3 4">
    <name type="scientific">Salinisphaera hydrothermalis (strain C41B8)</name>
    <dbReference type="NCBI Taxonomy" id="1304275"/>
    <lineage>
        <taxon>Bacteria</taxon>
        <taxon>Pseudomonadati</taxon>
        <taxon>Pseudomonadota</taxon>
        <taxon>Gammaproteobacteria</taxon>
        <taxon>Salinisphaerales</taxon>
        <taxon>Salinisphaeraceae</taxon>
        <taxon>Salinisphaera</taxon>
    </lineage>
</organism>
<dbReference type="EMBL" id="APNK01000024">
    <property type="protein sequence ID" value="KEZ76687.1"/>
    <property type="molecule type" value="Genomic_DNA"/>
</dbReference>
<feature type="signal peptide" evidence="2">
    <location>
        <begin position="1"/>
        <end position="21"/>
    </location>
</feature>
<dbReference type="eggNOG" id="ENOG502ZBPP">
    <property type="taxonomic scope" value="Bacteria"/>
</dbReference>
<gene>
    <name evidence="3" type="ORF">C41B8_13770</name>
</gene>
<proteinExistence type="predicted"/>
<dbReference type="AlphaFoldDB" id="A0A084IJ03"/>
<reference evidence="3 4" key="1">
    <citation type="submission" date="2013-03" db="EMBL/GenBank/DDBJ databases">
        <title>Salinisphaera hydrothermalis C41B8 Genome Sequencing.</title>
        <authorList>
            <person name="Li C."/>
            <person name="Lai Q."/>
            <person name="Shao Z."/>
        </authorList>
    </citation>
    <scope>NUCLEOTIDE SEQUENCE [LARGE SCALE GENOMIC DNA]</scope>
    <source>
        <strain evidence="3 4">C41B8</strain>
    </source>
</reference>
<name>A0A084IJ03_SALHC</name>
<evidence type="ECO:0000256" key="1">
    <source>
        <dbReference type="SAM" id="MobiDB-lite"/>
    </source>
</evidence>
<keyword evidence="4" id="KW-1185">Reference proteome</keyword>
<keyword evidence="2" id="KW-0732">Signal</keyword>
<evidence type="ECO:0000256" key="2">
    <source>
        <dbReference type="SAM" id="SignalP"/>
    </source>
</evidence>
<feature type="region of interest" description="Disordered" evidence="1">
    <location>
        <begin position="51"/>
        <end position="72"/>
    </location>
</feature>
<dbReference type="Proteomes" id="UP000028302">
    <property type="component" value="Unassembled WGS sequence"/>
</dbReference>
<dbReference type="InterPro" id="IPR022262">
    <property type="entry name" value="Lipoprot_put"/>
</dbReference>